<dbReference type="SUPFAM" id="SSF48208">
    <property type="entry name" value="Six-hairpin glycosidases"/>
    <property type="match status" value="1"/>
</dbReference>
<organism evidence="8 9">
    <name type="scientific">Isoptericola chiayiensis</name>
    <dbReference type="NCBI Taxonomy" id="579446"/>
    <lineage>
        <taxon>Bacteria</taxon>
        <taxon>Bacillati</taxon>
        <taxon>Actinomycetota</taxon>
        <taxon>Actinomycetes</taxon>
        <taxon>Micrococcales</taxon>
        <taxon>Promicromonosporaceae</taxon>
        <taxon>Isoptericola</taxon>
    </lineage>
</organism>
<dbReference type="Pfam" id="PF05592">
    <property type="entry name" value="Bac_rhamnosid"/>
    <property type="match status" value="1"/>
</dbReference>
<evidence type="ECO:0000259" key="7">
    <source>
        <dbReference type="Pfam" id="PF17390"/>
    </source>
</evidence>
<dbReference type="InterPro" id="IPR013737">
    <property type="entry name" value="Bac_rhamnosid_N"/>
</dbReference>
<dbReference type="InterPro" id="IPR008902">
    <property type="entry name" value="Rhamnosid_concanavalin"/>
</dbReference>
<evidence type="ECO:0000259" key="6">
    <source>
        <dbReference type="Pfam" id="PF17389"/>
    </source>
</evidence>
<feature type="domain" description="Bacterial alpha-L-rhamnosidase N-terminal" evidence="5">
    <location>
        <begin position="152"/>
        <end position="321"/>
    </location>
</feature>
<dbReference type="InterPro" id="IPR008928">
    <property type="entry name" value="6-hairpin_glycosidase_sf"/>
</dbReference>
<dbReference type="InterPro" id="IPR035398">
    <property type="entry name" value="Bac_rhamnosid_C"/>
</dbReference>
<reference evidence="9" key="1">
    <citation type="journal article" date="2019" name="Int. J. Syst. Evol. Microbiol.">
        <title>The Global Catalogue of Microorganisms (GCM) 10K type strain sequencing project: providing services to taxonomists for standard genome sequencing and annotation.</title>
        <authorList>
            <consortium name="The Broad Institute Genomics Platform"/>
            <consortium name="The Broad Institute Genome Sequencing Center for Infectious Disease"/>
            <person name="Wu L."/>
            <person name="Ma J."/>
        </authorList>
    </citation>
    <scope>NUCLEOTIDE SEQUENCE [LARGE SCALE GENOMIC DNA]</scope>
    <source>
        <strain evidence="9">JCM 18063</strain>
    </source>
</reference>
<evidence type="ECO:0000313" key="9">
    <source>
        <dbReference type="Proteomes" id="UP001500956"/>
    </source>
</evidence>
<dbReference type="InterPro" id="IPR016007">
    <property type="entry name" value="Alpha_rhamnosid"/>
</dbReference>
<keyword evidence="9" id="KW-1185">Reference proteome</keyword>
<feature type="domain" description="Alpha-L-rhamnosidase C-terminal" evidence="7">
    <location>
        <begin position="787"/>
        <end position="862"/>
    </location>
</feature>
<dbReference type="Gene3D" id="2.60.40.10">
    <property type="entry name" value="Immunoglobulins"/>
    <property type="match status" value="1"/>
</dbReference>
<evidence type="ECO:0000259" key="5">
    <source>
        <dbReference type="Pfam" id="PF08531"/>
    </source>
</evidence>
<dbReference type="Pfam" id="PF08531">
    <property type="entry name" value="Bac_rhamnosid_N"/>
    <property type="match status" value="1"/>
</dbReference>
<sequence>MTDETVPAPQNVRFEHHQPGALGIGAARPRVSWTLPHAPAGYRQAGYELRGVITAADGTPEEFGEQVEGDAQVLVPWPARPLGSREAVLVQVRVRSAGGGWSAWSDPTSVEVGLLGPQEWEAALVGPDDSGVAPSDRRPPLLRGEFTVPDGVRAARLYVTAHGLFEAEINGTRVGDDALAPGWTSYRHRLRYLTYDVTDHLRPGANVLGAWLADGWYRGHLGFDGGEWDIFGDDVGMLAQLEVVTAAGRSVVLRSDGSWRTAPGPLLSAQLYEGEVHDARLEEPGWSAPGFDATGWQAVRVTDLDLSLLAAPDGPPVRCTQELSPLSVSEPEPGRYLVDFGQNHAGRLRIRADGPAGTRVTLRHAEILQDGELCTVPLRAATSTDVLVLDGAGEREWEPRFTLHGYRYAEISGLPAGSPPEVVSRVHHSDMARRGHFSCSDPDVERLHENVVWSMRSNFVDVPTDCPQRDERLGWTGDIQVFAPSAAFLYDVGGVLSEWLHSVAAEQAHYGTVPWYVPYIPGPGWDPTVPGAVWGDAAVLVPWVLYERTGDAELLRRQYPSARAWVDQVLGIARSEGRDLLWDTGFQLGDWLDPTAPPEDPTRAMTDPSLVATAYLAHSARRLARTAEVLGEDDDARRYAELAAEVARAFADAYLGEHAPAGARTQTSYSLALTFDLCPDEETRDRIGDSLAALVRASGGTIHTGFAGTPAVTDALSGSGHLDEAYLLLLAKECPSWLYAVTMGATTTWERWDSMLPDGSVNPGDMTSFNHYALGAVADWMHRVVAGLAPDAPAYRRIRFAPRPGPGITAAAASHETPYGTASIGWTLDDGVLAVRAVVPPGAEAVLDLPGLRRELGHGTHVVEHRLREDASTP</sequence>
<feature type="domain" description="Alpha-L-rhamnosidase concanavalin-like" evidence="4">
    <location>
        <begin position="332"/>
        <end position="423"/>
    </location>
</feature>
<evidence type="ECO:0000256" key="3">
    <source>
        <dbReference type="ARBA" id="ARBA00022801"/>
    </source>
</evidence>
<gene>
    <name evidence="8" type="ORF">GCM10023216_10710</name>
</gene>
<evidence type="ECO:0000256" key="2">
    <source>
        <dbReference type="ARBA" id="ARBA00012652"/>
    </source>
</evidence>
<dbReference type="PIRSF" id="PIRSF010631">
    <property type="entry name" value="A-rhamnsds"/>
    <property type="match status" value="1"/>
</dbReference>
<dbReference type="Pfam" id="PF17389">
    <property type="entry name" value="Bac_rhamnosid6H"/>
    <property type="match status" value="1"/>
</dbReference>
<dbReference type="Proteomes" id="UP001500956">
    <property type="component" value="Unassembled WGS sequence"/>
</dbReference>
<evidence type="ECO:0000259" key="4">
    <source>
        <dbReference type="Pfam" id="PF05592"/>
    </source>
</evidence>
<dbReference type="Gene3D" id="2.60.420.10">
    <property type="entry name" value="Maltose phosphorylase, domain 3"/>
    <property type="match status" value="1"/>
</dbReference>
<protein>
    <recommendedName>
        <fullName evidence="2">alpha-L-rhamnosidase</fullName>
        <ecNumber evidence="2">3.2.1.40</ecNumber>
    </recommendedName>
</protein>
<comment type="catalytic activity">
    <reaction evidence="1">
        <text>Hydrolysis of terminal non-reducing alpha-L-rhamnose residues in alpha-L-rhamnosides.</text>
        <dbReference type="EC" id="3.2.1.40"/>
    </reaction>
</comment>
<keyword evidence="3" id="KW-0378">Hydrolase</keyword>
<feature type="domain" description="Alpha-L-rhamnosidase six-hairpin glycosidase" evidence="6">
    <location>
        <begin position="434"/>
        <end position="785"/>
    </location>
</feature>
<dbReference type="PANTHER" id="PTHR33307:SF6">
    <property type="entry name" value="ALPHA-RHAMNOSIDASE (EUROFUNG)-RELATED"/>
    <property type="match status" value="1"/>
</dbReference>
<evidence type="ECO:0000313" key="8">
    <source>
        <dbReference type="EMBL" id="GAA4723132.1"/>
    </source>
</evidence>
<dbReference type="InterPro" id="IPR012341">
    <property type="entry name" value="6hp_glycosidase-like_sf"/>
</dbReference>
<dbReference type="Pfam" id="PF25788">
    <property type="entry name" value="Ig_Rha78A_N"/>
    <property type="match status" value="1"/>
</dbReference>
<dbReference type="InterPro" id="IPR013783">
    <property type="entry name" value="Ig-like_fold"/>
</dbReference>
<dbReference type="Gene3D" id="1.50.10.10">
    <property type="match status" value="1"/>
</dbReference>
<name>A0ABP8Y812_9MICO</name>
<dbReference type="InterPro" id="IPR035396">
    <property type="entry name" value="Bac_rhamnosid6H"/>
</dbReference>
<evidence type="ECO:0000256" key="1">
    <source>
        <dbReference type="ARBA" id="ARBA00001445"/>
    </source>
</evidence>
<proteinExistence type="predicted"/>
<dbReference type="Gene3D" id="2.60.120.260">
    <property type="entry name" value="Galactose-binding domain-like"/>
    <property type="match status" value="2"/>
</dbReference>
<dbReference type="PANTHER" id="PTHR33307">
    <property type="entry name" value="ALPHA-RHAMNOSIDASE (EUROFUNG)"/>
    <property type="match status" value="1"/>
</dbReference>
<dbReference type="RefSeq" id="WP_172150916.1">
    <property type="nucleotide sequence ID" value="NZ_BAABID010000006.1"/>
</dbReference>
<comment type="caution">
    <text evidence="8">The sequence shown here is derived from an EMBL/GenBank/DDBJ whole genome shotgun (WGS) entry which is preliminary data.</text>
</comment>
<dbReference type="Pfam" id="PF17390">
    <property type="entry name" value="Bac_rhamnosid_C"/>
    <property type="match status" value="1"/>
</dbReference>
<dbReference type="EMBL" id="BAABID010000006">
    <property type="protein sequence ID" value="GAA4723132.1"/>
    <property type="molecule type" value="Genomic_DNA"/>
</dbReference>
<accession>A0ABP8Y812</accession>
<dbReference type="EC" id="3.2.1.40" evidence="2"/>